<dbReference type="GO" id="GO:0008270">
    <property type="term" value="F:zinc ion binding"/>
    <property type="evidence" value="ECO:0007669"/>
    <property type="project" value="TreeGrafter"/>
</dbReference>
<evidence type="ECO:0000256" key="2">
    <source>
        <dbReference type="ARBA" id="ARBA00005080"/>
    </source>
</evidence>
<keyword evidence="4 6" id="KW-0378">Hydrolase</keyword>
<dbReference type="FunFam" id="3.30.1130.10:FF:000001">
    <property type="entry name" value="GTP cyclohydrolase 1"/>
    <property type="match status" value="1"/>
</dbReference>
<dbReference type="Gene3D" id="3.30.1130.10">
    <property type="match status" value="1"/>
</dbReference>
<dbReference type="GO" id="GO:0006729">
    <property type="term" value="P:tetrahydrobiopterin biosynthetic process"/>
    <property type="evidence" value="ECO:0007669"/>
    <property type="project" value="TreeGrafter"/>
</dbReference>
<dbReference type="PANTHER" id="PTHR11109">
    <property type="entry name" value="GTP CYCLOHYDROLASE I"/>
    <property type="match status" value="1"/>
</dbReference>
<dbReference type="InterPro" id="IPR043134">
    <property type="entry name" value="GTP-CH-I_N"/>
</dbReference>
<dbReference type="InterPro" id="IPR043133">
    <property type="entry name" value="GTP-CH-I_C/QueF"/>
</dbReference>
<dbReference type="GO" id="GO:0003934">
    <property type="term" value="F:GTP cyclohydrolase I activity"/>
    <property type="evidence" value="ECO:0007669"/>
    <property type="project" value="UniProtKB-EC"/>
</dbReference>
<dbReference type="Pfam" id="PF01227">
    <property type="entry name" value="GTP_cyclohydroI"/>
    <property type="match status" value="1"/>
</dbReference>
<evidence type="ECO:0000259" key="5">
    <source>
        <dbReference type="Pfam" id="PF01227"/>
    </source>
</evidence>
<evidence type="ECO:0000313" key="6">
    <source>
        <dbReference type="EMBL" id="CAB5226418.1"/>
    </source>
</evidence>
<dbReference type="InterPro" id="IPR001474">
    <property type="entry name" value="GTP_CycHdrlase_I"/>
</dbReference>
<gene>
    <name evidence="6" type="ORF">UFOVP760_194</name>
</gene>
<accession>A0A6J7X601</accession>
<dbReference type="EC" id="3.5.4.16" evidence="3"/>
<evidence type="ECO:0000256" key="3">
    <source>
        <dbReference type="ARBA" id="ARBA00012715"/>
    </source>
</evidence>
<evidence type="ECO:0000256" key="4">
    <source>
        <dbReference type="ARBA" id="ARBA00022801"/>
    </source>
</evidence>
<feature type="domain" description="GTP cyclohydrolase I" evidence="5">
    <location>
        <begin position="37"/>
        <end position="216"/>
    </location>
</feature>
<dbReference type="Gene3D" id="1.10.286.10">
    <property type="match status" value="1"/>
</dbReference>
<dbReference type="InterPro" id="IPR020602">
    <property type="entry name" value="GTP_CycHdrlase_I_dom"/>
</dbReference>
<dbReference type="UniPathway" id="UPA00848">
    <property type="reaction ID" value="UER00151"/>
</dbReference>
<sequence length="222" mass="24538">MYNNIMSEYTKEYKLKFANGNHPHTAEEKQAIISNAAKAYEAYLDALGFDWRNDPNSTNTPLRVAKAFVNDLAAGCFDVPPKITSFPSNGYDGMVFQGGIPVKSMCSHHHLAFTGRAHVAYIPSSDGRVIGLSKLNRIVEFYARRPQIQEGLTVQIHDAINEVCEKNMGVAVVISATHTCACLRGVKHDGCEMKTSKLSGDFLDDPATRAEFYNFIADIKKS</sequence>
<dbReference type="PANTHER" id="PTHR11109:SF7">
    <property type="entry name" value="GTP CYCLOHYDROLASE 1"/>
    <property type="match status" value="1"/>
</dbReference>
<comment type="catalytic activity">
    <reaction evidence="1">
        <text>GTP + H2O = 7,8-dihydroneopterin 3'-triphosphate + formate + H(+)</text>
        <dbReference type="Rhea" id="RHEA:17473"/>
        <dbReference type="ChEBI" id="CHEBI:15377"/>
        <dbReference type="ChEBI" id="CHEBI:15378"/>
        <dbReference type="ChEBI" id="CHEBI:15740"/>
        <dbReference type="ChEBI" id="CHEBI:37565"/>
        <dbReference type="ChEBI" id="CHEBI:58462"/>
        <dbReference type="EC" id="3.5.4.16"/>
    </reaction>
</comment>
<proteinExistence type="predicted"/>
<dbReference type="SUPFAM" id="SSF55620">
    <property type="entry name" value="Tetrahydrobiopterin biosynthesis enzymes-like"/>
    <property type="match status" value="1"/>
</dbReference>
<organism evidence="6">
    <name type="scientific">uncultured Caudovirales phage</name>
    <dbReference type="NCBI Taxonomy" id="2100421"/>
    <lineage>
        <taxon>Viruses</taxon>
        <taxon>Duplodnaviria</taxon>
        <taxon>Heunggongvirae</taxon>
        <taxon>Uroviricota</taxon>
        <taxon>Caudoviricetes</taxon>
        <taxon>Peduoviridae</taxon>
        <taxon>Maltschvirus</taxon>
        <taxon>Maltschvirus maltsch</taxon>
    </lineage>
</organism>
<reference evidence="6" key="1">
    <citation type="submission" date="2020-05" db="EMBL/GenBank/DDBJ databases">
        <authorList>
            <person name="Chiriac C."/>
            <person name="Salcher M."/>
            <person name="Ghai R."/>
            <person name="Kavagutti S V."/>
        </authorList>
    </citation>
    <scope>NUCLEOTIDE SEQUENCE</scope>
</reference>
<name>A0A6J7X601_9CAUD</name>
<dbReference type="GO" id="GO:0046654">
    <property type="term" value="P:tetrahydrofolate biosynthetic process"/>
    <property type="evidence" value="ECO:0007669"/>
    <property type="project" value="InterPro"/>
</dbReference>
<protein>
    <recommendedName>
        <fullName evidence="3">GTP cyclohydrolase I</fullName>
        <ecNumber evidence="3">3.5.4.16</ecNumber>
    </recommendedName>
</protein>
<dbReference type="GO" id="GO:0005525">
    <property type="term" value="F:GTP binding"/>
    <property type="evidence" value="ECO:0007669"/>
    <property type="project" value="TreeGrafter"/>
</dbReference>
<comment type="pathway">
    <text evidence="2">Cofactor biosynthesis; 7,8-dihydroneopterin triphosphate biosynthesis; 7,8-dihydroneopterin triphosphate from GTP: step 1/1.</text>
</comment>
<dbReference type="EMBL" id="LR798360">
    <property type="protein sequence ID" value="CAB5226418.1"/>
    <property type="molecule type" value="Genomic_DNA"/>
</dbReference>
<evidence type="ECO:0000256" key="1">
    <source>
        <dbReference type="ARBA" id="ARBA00001052"/>
    </source>
</evidence>